<accession>A0A172XXQ2</accession>
<keyword evidence="1" id="KW-0732">Signal</keyword>
<feature type="signal peptide" evidence="1">
    <location>
        <begin position="1"/>
        <end position="20"/>
    </location>
</feature>
<organism evidence="2 3">
    <name type="scientific">Chryseobacterium glaciei</name>
    <dbReference type="NCBI Taxonomy" id="1685010"/>
    <lineage>
        <taxon>Bacteria</taxon>
        <taxon>Pseudomonadati</taxon>
        <taxon>Bacteroidota</taxon>
        <taxon>Flavobacteriia</taxon>
        <taxon>Flavobacteriales</taxon>
        <taxon>Weeksellaceae</taxon>
        <taxon>Chryseobacterium group</taxon>
        <taxon>Chryseobacterium</taxon>
    </lineage>
</organism>
<evidence type="ECO:0000256" key="1">
    <source>
        <dbReference type="SAM" id="SignalP"/>
    </source>
</evidence>
<evidence type="ECO:0000313" key="2">
    <source>
        <dbReference type="EMBL" id="ANF51642.1"/>
    </source>
</evidence>
<evidence type="ECO:0008006" key="4">
    <source>
        <dbReference type="Google" id="ProtNLM"/>
    </source>
</evidence>
<feature type="chain" id="PRO_5008003956" description="DUF4397 domain-containing protein" evidence="1">
    <location>
        <begin position="21"/>
        <end position="227"/>
    </location>
</feature>
<gene>
    <name evidence="2" type="ORF">A0O34_14510</name>
</gene>
<name>A0A172XXQ2_9FLAO</name>
<dbReference type="Proteomes" id="UP000077824">
    <property type="component" value="Chromosome"/>
</dbReference>
<dbReference type="AlphaFoldDB" id="A0A172XXQ2"/>
<dbReference type="EMBL" id="CP015199">
    <property type="protein sequence ID" value="ANF51642.1"/>
    <property type="molecule type" value="Genomic_DNA"/>
</dbReference>
<sequence length="227" mass="23230">MKKIKSTVLLVLSSTSLAIAQVGINTANPTATLDVNGNMKLRAANTATGSNFSAMVRDNSTGELKVANNSPQFLVGGTLGDQIPTTFRDVAEGTAITQTLGTYAFTLTRPSMVNISASVQANATISGSNLGLTDGSARGMTLSFDFSAAPAGIPLSTPFGSGSLIHLNSVSSTLVLSGSDISANSILSLPAGNYTLRLLGLAEAGKAFRATFGRNTNDMIQIVATPL</sequence>
<reference evidence="2 3" key="1">
    <citation type="submission" date="2016-04" db="EMBL/GenBank/DDBJ databases">
        <title>Complete Genome Sequence of Chryseobacterium sp. IHBB 10212.</title>
        <authorList>
            <person name="Pal M."/>
            <person name="Swarnkar M.K."/>
            <person name="Kaushal K."/>
            <person name="Chhibber S."/>
            <person name="Singh A.K."/>
            <person name="Gulati A."/>
        </authorList>
    </citation>
    <scope>NUCLEOTIDE SEQUENCE [LARGE SCALE GENOMIC DNA]</scope>
    <source>
        <strain evidence="2 3">IHBB 10212</strain>
    </source>
</reference>
<keyword evidence="3" id="KW-1185">Reference proteome</keyword>
<protein>
    <recommendedName>
        <fullName evidence="4">DUF4397 domain-containing protein</fullName>
    </recommendedName>
</protein>
<dbReference type="KEGG" id="chh:A0O34_14510"/>
<proteinExistence type="predicted"/>
<evidence type="ECO:0000313" key="3">
    <source>
        <dbReference type="Proteomes" id="UP000077824"/>
    </source>
</evidence>